<reference evidence="13 14" key="1">
    <citation type="submission" date="2014-12" db="EMBL/GenBank/DDBJ databases">
        <title>Denitrispirillum autotrophicum gen. nov., sp. nov., Denitrifying, Facultatively Autotrophic Bacteria Isolated from Rice Paddy Soil.</title>
        <authorList>
            <person name="Ishii S."/>
            <person name="Ashida N."/>
            <person name="Ohno H."/>
            <person name="Otsuka S."/>
            <person name="Yokota A."/>
            <person name="Senoo K."/>
        </authorList>
    </citation>
    <scope>NUCLEOTIDE SEQUENCE [LARGE SCALE GENOMIC DNA]</scope>
    <source>
        <strain evidence="13 14">TSA66</strain>
    </source>
</reference>
<dbReference type="Gene3D" id="3.60.20.40">
    <property type="match status" value="1"/>
</dbReference>
<dbReference type="EC" id="3.4.19.13" evidence="11"/>
<dbReference type="InterPro" id="IPR043138">
    <property type="entry name" value="GGT_lsub"/>
</dbReference>
<evidence type="ECO:0000256" key="3">
    <source>
        <dbReference type="ARBA" id="ARBA00009381"/>
    </source>
</evidence>
<dbReference type="PANTHER" id="PTHR43199:SF1">
    <property type="entry name" value="GLUTATHIONE HYDROLASE PROENZYME"/>
    <property type="match status" value="1"/>
</dbReference>
<dbReference type="UniPathway" id="UPA00204"/>
<evidence type="ECO:0000256" key="1">
    <source>
        <dbReference type="ARBA" id="ARBA00001049"/>
    </source>
</evidence>
<dbReference type="GO" id="GO:0006750">
    <property type="term" value="P:glutathione biosynthetic process"/>
    <property type="evidence" value="ECO:0007669"/>
    <property type="project" value="UniProtKB-KW"/>
</dbReference>
<feature type="binding site" evidence="10">
    <location>
        <position position="462"/>
    </location>
    <ligand>
        <name>L-glutamate</name>
        <dbReference type="ChEBI" id="CHEBI:29985"/>
    </ligand>
</feature>
<accession>A0A0C2BKG9</accession>
<dbReference type="InterPro" id="IPR000101">
    <property type="entry name" value="GGT_peptidase"/>
</dbReference>
<proteinExistence type="inferred from homology"/>
<dbReference type="NCBIfam" id="TIGR00066">
    <property type="entry name" value="g_glut_trans"/>
    <property type="match status" value="1"/>
</dbReference>
<feature type="binding site" evidence="10">
    <location>
        <position position="128"/>
    </location>
    <ligand>
        <name>L-glutamate</name>
        <dbReference type="ChEBI" id="CHEBI:29985"/>
    </ligand>
</feature>
<protein>
    <recommendedName>
        <fullName evidence="11">Glutathione hydrolase proenzyme</fullName>
        <ecNumber evidence="11">2.3.2.2</ecNumber>
        <ecNumber evidence="11">3.4.19.13</ecNumber>
    </recommendedName>
    <component>
        <recommendedName>
            <fullName evidence="11">Glutathione hydrolase large chain</fullName>
        </recommendedName>
    </component>
    <component>
        <recommendedName>
            <fullName evidence="11">Glutathione hydrolase small chain</fullName>
        </recommendedName>
    </component>
</protein>
<keyword evidence="12" id="KW-0732">Signal</keyword>
<comment type="catalytic activity">
    <reaction evidence="1 11">
        <text>an S-substituted glutathione + H2O = an S-substituted L-cysteinylglycine + L-glutamate</text>
        <dbReference type="Rhea" id="RHEA:59468"/>
        <dbReference type="ChEBI" id="CHEBI:15377"/>
        <dbReference type="ChEBI" id="CHEBI:29985"/>
        <dbReference type="ChEBI" id="CHEBI:90779"/>
        <dbReference type="ChEBI" id="CHEBI:143103"/>
        <dbReference type="EC" id="3.4.19.13"/>
    </reaction>
</comment>
<dbReference type="OrthoDB" id="5297205at2"/>
<feature type="signal peptide" evidence="12">
    <location>
        <begin position="1"/>
        <end position="28"/>
    </location>
</feature>
<comment type="PTM">
    <text evidence="11">Cleaved by autocatalysis into a large and a small subunit.</text>
</comment>
<evidence type="ECO:0000256" key="4">
    <source>
        <dbReference type="ARBA" id="ARBA00022679"/>
    </source>
</evidence>
<evidence type="ECO:0000256" key="6">
    <source>
        <dbReference type="ARBA" id="ARBA00023145"/>
    </source>
</evidence>
<sequence>MNKTRIGSLALVLILAAGCATGPAPRQAAPEPGMQSPEGASGYTEKAGSVARKFMVATANPLATDAGYQVLRVGGSAIDAAIAVQMVLTLVEPQSSGIGGGAFLLYYDRAAQGRGAQDGKAVKAFDGRETAPSAATEQLFQTPEGKAMPFYEGVVGGRSVGTPGVLRMLELAHREYGKLPWASLFAPAIRLAEEGSPISPRLATLLKSEPHLKKDPVAAAYFYDKDGNPWPTGHMLKNPVLAKVLRDIALGGADAFYKGPIARDIEAKVRNHPTSPGLLRAADIASYRAQVREPICTDYKAWTVCGMPPPSSGGIAIAQMLGMLETKDMRPLAPKDGRLNAQAVHLFSEAGRLAYADRARYVADTDFVPLPGNSFKPLVDKKYLAERAALITDRSMGQAQPGMPLAIDVAQGMDTSPELPCTSHISIVDAKGNAISMTTTIEDAFGSRQMVDGFLLNNQLTDFSFDAQDAHGPIANRVEPNKRPRSSMAPTLVFEKGTGALVLSTGSPGGSAIINYVAKVLVATMDWGLNVQQAISLPNFGSRNGPTELEQGRVSSMLVDQLKAKGHNVRLMEQTSGLQGIMRVRIHGDDMWFGGADPRREGSVMGD</sequence>
<dbReference type="Gene3D" id="1.10.246.130">
    <property type="match status" value="1"/>
</dbReference>
<evidence type="ECO:0000256" key="7">
    <source>
        <dbReference type="ARBA" id="ARBA00023315"/>
    </source>
</evidence>
<dbReference type="Pfam" id="PF01019">
    <property type="entry name" value="G_glu_transpept"/>
    <property type="match status" value="1"/>
</dbReference>
<comment type="catalytic activity">
    <reaction evidence="2 11">
        <text>glutathione + H2O = L-cysteinylglycine + L-glutamate</text>
        <dbReference type="Rhea" id="RHEA:28807"/>
        <dbReference type="ChEBI" id="CHEBI:15377"/>
        <dbReference type="ChEBI" id="CHEBI:29985"/>
        <dbReference type="ChEBI" id="CHEBI:57925"/>
        <dbReference type="ChEBI" id="CHEBI:61694"/>
        <dbReference type="EC" id="3.4.19.13"/>
    </reaction>
</comment>
<evidence type="ECO:0000256" key="11">
    <source>
        <dbReference type="RuleBase" id="RU368036"/>
    </source>
</evidence>
<dbReference type="SUPFAM" id="SSF56235">
    <property type="entry name" value="N-terminal nucleophile aminohydrolases (Ntn hydrolases)"/>
    <property type="match status" value="1"/>
</dbReference>
<evidence type="ECO:0000256" key="9">
    <source>
        <dbReference type="PIRSR" id="PIRSR600101-1"/>
    </source>
</evidence>
<comment type="pathway">
    <text evidence="11">Sulfur metabolism; glutathione metabolism.</text>
</comment>
<comment type="similarity">
    <text evidence="3 11">Belongs to the gamma-glutamyltransferase family.</text>
</comment>
<gene>
    <name evidence="13" type="ORF">TSA66_06015</name>
</gene>
<dbReference type="GO" id="GO:0103068">
    <property type="term" value="F:leukotriene C4 gamma-glutamyl transferase activity"/>
    <property type="evidence" value="ECO:0007669"/>
    <property type="project" value="UniProtKB-EC"/>
</dbReference>
<dbReference type="InterPro" id="IPR029055">
    <property type="entry name" value="Ntn_hydrolases_N"/>
</dbReference>
<dbReference type="Proteomes" id="UP000031572">
    <property type="component" value="Unassembled WGS sequence"/>
</dbReference>
<dbReference type="InterPro" id="IPR051792">
    <property type="entry name" value="GGT_bact"/>
</dbReference>
<dbReference type="STRING" id="709839.TSA66_06015"/>
<keyword evidence="11" id="KW-0317">Glutathione biosynthesis</keyword>
<keyword evidence="7 11" id="KW-0012">Acyltransferase</keyword>
<name>A0A0C2BKG9_9BURK</name>
<evidence type="ECO:0000313" key="13">
    <source>
        <dbReference type="EMBL" id="KIF80474.1"/>
    </source>
</evidence>
<feature type="binding site" evidence="10">
    <location>
        <position position="510"/>
    </location>
    <ligand>
        <name>L-glutamate</name>
        <dbReference type="ChEBI" id="CHEBI:29985"/>
    </ligand>
</feature>
<comment type="caution">
    <text evidence="13">The sequence shown here is derived from an EMBL/GenBank/DDBJ whole genome shotgun (WGS) entry which is preliminary data.</text>
</comment>
<evidence type="ECO:0000256" key="2">
    <source>
        <dbReference type="ARBA" id="ARBA00001089"/>
    </source>
</evidence>
<keyword evidence="5 11" id="KW-0378">Hydrolase</keyword>
<dbReference type="AlphaFoldDB" id="A0A0C2BKG9"/>
<dbReference type="InterPro" id="IPR043137">
    <property type="entry name" value="GGT_ssub_C"/>
</dbReference>
<dbReference type="PRINTS" id="PR01210">
    <property type="entry name" value="GGTRANSPTASE"/>
</dbReference>
<dbReference type="GO" id="GO:0036374">
    <property type="term" value="F:glutathione hydrolase activity"/>
    <property type="evidence" value="ECO:0007669"/>
    <property type="project" value="UniProtKB-UniRule"/>
</dbReference>
<dbReference type="EC" id="2.3.2.2" evidence="11"/>
<evidence type="ECO:0000256" key="12">
    <source>
        <dbReference type="SAM" id="SignalP"/>
    </source>
</evidence>
<evidence type="ECO:0000256" key="8">
    <source>
        <dbReference type="ARBA" id="ARBA00047417"/>
    </source>
</evidence>
<comment type="subunit">
    <text evidence="11">This enzyme consists of two polypeptide chains, which are synthesized in precursor form from a single polypeptide.</text>
</comment>
<feature type="active site" description="Nucleophile" evidence="9">
    <location>
        <position position="422"/>
    </location>
</feature>
<evidence type="ECO:0000313" key="14">
    <source>
        <dbReference type="Proteomes" id="UP000031572"/>
    </source>
</evidence>
<organism evidence="13 14">
    <name type="scientific">Noviherbaspirillum autotrophicum</name>
    <dbReference type="NCBI Taxonomy" id="709839"/>
    <lineage>
        <taxon>Bacteria</taxon>
        <taxon>Pseudomonadati</taxon>
        <taxon>Pseudomonadota</taxon>
        <taxon>Betaproteobacteria</taxon>
        <taxon>Burkholderiales</taxon>
        <taxon>Oxalobacteraceae</taxon>
        <taxon>Noviherbaspirillum</taxon>
    </lineage>
</organism>
<dbReference type="GO" id="GO:0006751">
    <property type="term" value="P:glutathione catabolic process"/>
    <property type="evidence" value="ECO:0007669"/>
    <property type="project" value="UniProtKB-UniRule"/>
</dbReference>
<keyword evidence="4 11" id="KW-0808">Transferase</keyword>
<feature type="binding site" evidence="10">
    <location>
        <begin position="486"/>
        <end position="487"/>
    </location>
    <ligand>
        <name>L-glutamate</name>
        <dbReference type="ChEBI" id="CHEBI:29985"/>
    </ligand>
</feature>
<evidence type="ECO:0000256" key="5">
    <source>
        <dbReference type="ARBA" id="ARBA00022801"/>
    </source>
</evidence>
<keyword evidence="6 11" id="KW-0865">Zymogen</keyword>
<evidence type="ECO:0000256" key="10">
    <source>
        <dbReference type="PIRSR" id="PIRSR600101-2"/>
    </source>
</evidence>
<dbReference type="EMBL" id="JWJG01000028">
    <property type="protein sequence ID" value="KIF80474.1"/>
    <property type="molecule type" value="Genomic_DNA"/>
</dbReference>
<dbReference type="RefSeq" id="WP_040039377.1">
    <property type="nucleotide sequence ID" value="NZ_JWJG01000028.1"/>
</dbReference>
<comment type="catalytic activity">
    <reaction evidence="8 11">
        <text>an N-terminal (5-L-glutamyl)-[peptide] + an alpha-amino acid = 5-L-glutamyl amino acid + an N-terminal L-alpha-aminoacyl-[peptide]</text>
        <dbReference type="Rhea" id="RHEA:23904"/>
        <dbReference type="Rhea" id="RHEA-COMP:9780"/>
        <dbReference type="Rhea" id="RHEA-COMP:9795"/>
        <dbReference type="ChEBI" id="CHEBI:77644"/>
        <dbReference type="ChEBI" id="CHEBI:78597"/>
        <dbReference type="ChEBI" id="CHEBI:78599"/>
        <dbReference type="ChEBI" id="CHEBI:78608"/>
        <dbReference type="EC" id="2.3.2.2"/>
    </reaction>
</comment>
<feature type="chain" id="PRO_5002146634" description="Glutathione hydrolase proenzyme" evidence="12">
    <location>
        <begin position="29"/>
        <end position="607"/>
    </location>
</feature>
<dbReference type="PANTHER" id="PTHR43199">
    <property type="entry name" value="GLUTATHIONE HYDROLASE"/>
    <property type="match status" value="1"/>
</dbReference>
<keyword evidence="14" id="KW-1185">Reference proteome</keyword>
<dbReference type="PROSITE" id="PS51257">
    <property type="entry name" value="PROKAR_LIPOPROTEIN"/>
    <property type="match status" value="1"/>
</dbReference>